<dbReference type="PRINTS" id="PR00032">
    <property type="entry name" value="HTHARAC"/>
</dbReference>
<reference evidence="5 6" key="1">
    <citation type="submission" date="2014-01" db="EMBL/GenBank/DDBJ databases">
        <title>Plasmidome dynamics in the species complex Clostridium novyi sensu lato converts strains of independent lineages into distinctly different pathogens.</title>
        <authorList>
            <person name="Skarin H."/>
            <person name="Segerman B."/>
        </authorList>
    </citation>
    <scope>NUCLEOTIDE SEQUENCE [LARGE SCALE GENOMIC DNA]</scope>
    <source>
        <strain evidence="5 6">4552</strain>
    </source>
</reference>
<keyword evidence="2" id="KW-0238">DNA-binding</keyword>
<name>A0A0A0IAM1_CLONO</name>
<accession>A0A0A0IAM1</accession>
<dbReference type="Gene3D" id="1.10.10.60">
    <property type="entry name" value="Homeodomain-like"/>
    <property type="match status" value="2"/>
</dbReference>
<dbReference type="PANTHER" id="PTHR43280:SF34">
    <property type="entry name" value="ARAC-FAMILY TRANSCRIPTIONAL REGULATOR"/>
    <property type="match status" value="1"/>
</dbReference>
<dbReference type="OrthoDB" id="9801308at2"/>
<keyword evidence="1" id="KW-0805">Transcription regulation</keyword>
<gene>
    <name evidence="5" type="ORF">Z968_01295</name>
</gene>
<dbReference type="Pfam" id="PF12833">
    <property type="entry name" value="HTH_18"/>
    <property type="match status" value="1"/>
</dbReference>
<dbReference type="InterPro" id="IPR009057">
    <property type="entry name" value="Homeodomain-like_sf"/>
</dbReference>
<evidence type="ECO:0000256" key="3">
    <source>
        <dbReference type="ARBA" id="ARBA00023163"/>
    </source>
</evidence>
<dbReference type="AlphaFoldDB" id="A0A0A0IAM1"/>
<protein>
    <recommendedName>
        <fullName evidence="4">HTH araC/xylS-type domain-containing protein</fullName>
    </recommendedName>
</protein>
<dbReference type="PROSITE" id="PS01124">
    <property type="entry name" value="HTH_ARAC_FAMILY_2"/>
    <property type="match status" value="1"/>
</dbReference>
<comment type="caution">
    <text evidence="5">The sequence shown here is derived from an EMBL/GenBank/DDBJ whole genome shotgun (WGS) entry which is preliminary data.</text>
</comment>
<dbReference type="GO" id="GO:0043565">
    <property type="term" value="F:sequence-specific DNA binding"/>
    <property type="evidence" value="ECO:0007669"/>
    <property type="project" value="InterPro"/>
</dbReference>
<evidence type="ECO:0000259" key="4">
    <source>
        <dbReference type="PROSITE" id="PS01124"/>
    </source>
</evidence>
<keyword evidence="3" id="KW-0804">Transcription</keyword>
<sequence>YGNKSILHYDRIVKNTLSEYRYNNSLENSLFEAIKLGNKERTNNLLDDIFDELLKFSYDNSILYIKTLAINSKNLIDNLYLLKNEKSTLNIDIFLKNLSKYEFADSAKCWFLDLYETTINTLSDKKLYKNTETVEKAKNYIEKNYTNSLLSVELVSEYVNISPNYLRTIFKNITGESISKYINNCRFENAKELLINTDLTILDISSKVGYSNNNYFYTAFKKTYGISPSQFRRNNKE</sequence>
<dbReference type="InterPro" id="IPR020449">
    <property type="entry name" value="Tscrpt_reg_AraC-type_HTH"/>
</dbReference>
<evidence type="ECO:0000256" key="2">
    <source>
        <dbReference type="ARBA" id="ARBA00023125"/>
    </source>
</evidence>
<dbReference type="EMBL" id="JENJ01000004">
    <property type="protein sequence ID" value="KGM97987.1"/>
    <property type="molecule type" value="Genomic_DNA"/>
</dbReference>
<dbReference type="SMART" id="SM00342">
    <property type="entry name" value="HTH_ARAC"/>
    <property type="match status" value="1"/>
</dbReference>
<evidence type="ECO:0000256" key="1">
    <source>
        <dbReference type="ARBA" id="ARBA00023015"/>
    </source>
</evidence>
<proteinExistence type="predicted"/>
<feature type="domain" description="HTH araC/xylS-type" evidence="4">
    <location>
        <begin position="135"/>
        <end position="234"/>
    </location>
</feature>
<dbReference type="PANTHER" id="PTHR43280">
    <property type="entry name" value="ARAC-FAMILY TRANSCRIPTIONAL REGULATOR"/>
    <property type="match status" value="1"/>
</dbReference>
<dbReference type="GO" id="GO:0003700">
    <property type="term" value="F:DNA-binding transcription factor activity"/>
    <property type="evidence" value="ECO:0007669"/>
    <property type="project" value="InterPro"/>
</dbReference>
<organism evidence="5 6">
    <name type="scientific">Clostridium novyi A str. 4552</name>
    <dbReference type="NCBI Taxonomy" id="1444289"/>
    <lineage>
        <taxon>Bacteria</taxon>
        <taxon>Bacillati</taxon>
        <taxon>Bacillota</taxon>
        <taxon>Clostridia</taxon>
        <taxon>Eubacteriales</taxon>
        <taxon>Clostridiaceae</taxon>
        <taxon>Clostridium</taxon>
    </lineage>
</organism>
<dbReference type="SUPFAM" id="SSF46689">
    <property type="entry name" value="Homeodomain-like"/>
    <property type="match status" value="2"/>
</dbReference>
<dbReference type="InterPro" id="IPR018060">
    <property type="entry name" value="HTH_AraC"/>
</dbReference>
<dbReference type="RefSeq" id="WP_039252281.1">
    <property type="nucleotide sequence ID" value="NZ_JENJ01000004.1"/>
</dbReference>
<feature type="non-terminal residue" evidence="5">
    <location>
        <position position="1"/>
    </location>
</feature>
<evidence type="ECO:0000313" key="5">
    <source>
        <dbReference type="EMBL" id="KGM97987.1"/>
    </source>
</evidence>
<dbReference type="Proteomes" id="UP000030012">
    <property type="component" value="Unassembled WGS sequence"/>
</dbReference>
<evidence type="ECO:0000313" key="6">
    <source>
        <dbReference type="Proteomes" id="UP000030012"/>
    </source>
</evidence>